<dbReference type="PANTHER" id="PTHR43677">
    <property type="entry name" value="SHORT-CHAIN DEHYDROGENASE/REDUCTASE"/>
    <property type="match status" value="1"/>
</dbReference>
<dbReference type="AlphaFoldDB" id="A0A5D0RNG9"/>
<reference evidence="2 3" key="1">
    <citation type="submission" date="2019-08" db="EMBL/GenBank/DDBJ databases">
        <title>Identification of a novel species of the genus Boseongicola.</title>
        <authorList>
            <person name="Zhang X.-Q."/>
        </authorList>
    </citation>
    <scope>NUCLEOTIDE SEQUENCE [LARGE SCALE GENOMIC DNA]</scope>
    <source>
        <strain evidence="2 3">HY14</strain>
    </source>
</reference>
<dbReference type="SUPFAM" id="SSF51735">
    <property type="entry name" value="NAD(P)-binding Rossmann-fold domains"/>
    <property type="match status" value="1"/>
</dbReference>
<organism evidence="2 3">
    <name type="scientific">Maritimibacter fusiformis</name>
    <dbReference type="NCBI Taxonomy" id="2603819"/>
    <lineage>
        <taxon>Bacteria</taxon>
        <taxon>Pseudomonadati</taxon>
        <taxon>Pseudomonadota</taxon>
        <taxon>Alphaproteobacteria</taxon>
        <taxon>Rhodobacterales</taxon>
        <taxon>Roseobacteraceae</taxon>
        <taxon>Maritimibacter</taxon>
    </lineage>
</organism>
<evidence type="ECO:0000259" key="1">
    <source>
        <dbReference type="SMART" id="SM00829"/>
    </source>
</evidence>
<proteinExistence type="predicted"/>
<dbReference type="EMBL" id="VSIY01000003">
    <property type="protein sequence ID" value="TYB83130.1"/>
    <property type="molecule type" value="Genomic_DNA"/>
</dbReference>
<dbReference type="Gene3D" id="3.90.180.10">
    <property type="entry name" value="Medium-chain alcohol dehydrogenases, catalytic domain"/>
    <property type="match status" value="1"/>
</dbReference>
<dbReference type="RefSeq" id="WP_148376221.1">
    <property type="nucleotide sequence ID" value="NZ_VSIY01000003.1"/>
</dbReference>
<dbReference type="Gene3D" id="3.40.50.720">
    <property type="entry name" value="NAD(P)-binding Rossmann-like Domain"/>
    <property type="match status" value="1"/>
</dbReference>
<dbReference type="Pfam" id="PF08240">
    <property type="entry name" value="ADH_N"/>
    <property type="match status" value="1"/>
</dbReference>
<dbReference type="Pfam" id="PF00107">
    <property type="entry name" value="ADH_zinc_N"/>
    <property type="match status" value="1"/>
</dbReference>
<name>A0A5D0RNG9_9RHOB</name>
<dbReference type="InterPro" id="IPR036291">
    <property type="entry name" value="NAD(P)-bd_dom_sf"/>
</dbReference>
<dbReference type="GO" id="GO:0016491">
    <property type="term" value="F:oxidoreductase activity"/>
    <property type="evidence" value="ECO:0007669"/>
    <property type="project" value="InterPro"/>
</dbReference>
<feature type="domain" description="Enoyl reductase (ER)" evidence="1">
    <location>
        <begin position="8"/>
        <end position="317"/>
    </location>
</feature>
<comment type="caution">
    <text evidence="2">The sequence shown here is derived from an EMBL/GenBank/DDBJ whole genome shotgun (WGS) entry which is preliminary data.</text>
</comment>
<dbReference type="InterPro" id="IPR020843">
    <property type="entry name" value="ER"/>
</dbReference>
<sequence length="323" mass="33487">MKAYRVESYDQPPRIAEVDTPAPGTGEVLIDIAACGLNFADLLMMKGQYQEKPPLPFTLGMEVAGTVRALGPETDGPAPGTRVALSGGAGGLAEAGVFAAARCVPLPDEMPFTDAAAFQVAYGTSHVGLAHRARLQPGETLLVLGAAGGVGLTAVEIGKLMGATVIACARGADKLAVCKSAGADHLIDSDTDDIRAAVKALGGADVVYDPVGGDQFNAALRAANPEARILVVGFASGEVPQVPANILLVKNLDVMGYYWGGYASFRPGVLADSLTTLLGWYRDGRIKPHVSHILPLERAHEAYDLLRSRKSTGKVVVTTDAGA</sequence>
<gene>
    <name evidence="2" type="ORF">FVF75_02810</name>
</gene>
<accession>A0A5D0RNG9</accession>
<dbReference type="PANTHER" id="PTHR43677:SF4">
    <property type="entry name" value="QUINONE OXIDOREDUCTASE-LIKE PROTEIN 2"/>
    <property type="match status" value="1"/>
</dbReference>
<dbReference type="InterPro" id="IPR051397">
    <property type="entry name" value="Zn-ADH-like_protein"/>
</dbReference>
<dbReference type="InterPro" id="IPR011032">
    <property type="entry name" value="GroES-like_sf"/>
</dbReference>
<keyword evidence="3" id="KW-1185">Reference proteome</keyword>
<dbReference type="SMART" id="SM00829">
    <property type="entry name" value="PKS_ER"/>
    <property type="match status" value="1"/>
</dbReference>
<protein>
    <submittedName>
        <fullName evidence="2">NADPH:quinone oxidoreductase family protein</fullName>
    </submittedName>
</protein>
<dbReference type="InterPro" id="IPR013149">
    <property type="entry name" value="ADH-like_C"/>
</dbReference>
<dbReference type="InterPro" id="IPR013154">
    <property type="entry name" value="ADH-like_N"/>
</dbReference>
<dbReference type="CDD" id="cd08241">
    <property type="entry name" value="QOR1"/>
    <property type="match status" value="1"/>
</dbReference>
<evidence type="ECO:0000313" key="3">
    <source>
        <dbReference type="Proteomes" id="UP000322080"/>
    </source>
</evidence>
<dbReference type="Proteomes" id="UP000322080">
    <property type="component" value="Unassembled WGS sequence"/>
</dbReference>
<dbReference type="SUPFAM" id="SSF50129">
    <property type="entry name" value="GroES-like"/>
    <property type="match status" value="1"/>
</dbReference>
<evidence type="ECO:0000313" key="2">
    <source>
        <dbReference type="EMBL" id="TYB83130.1"/>
    </source>
</evidence>